<evidence type="ECO:0000313" key="2">
    <source>
        <dbReference type="Proteomes" id="UP000035760"/>
    </source>
</evidence>
<dbReference type="EMBL" id="CBTJ020000001">
    <property type="protein sequence ID" value="CDI00951.1"/>
    <property type="molecule type" value="Genomic_DNA"/>
</dbReference>
<dbReference type="Proteomes" id="UP000035760">
    <property type="component" value="Unassembled WGS sequence"/>
</dbReference>
<accession>W6M0R6</accession>
<reference evidence="1" key="2">
    <citation type="submission" date="2014-03" db="EMBL/GenBank/DDBJ databases">
        <title>Candidatus Competibacter-lineage genomes retrieved from metagenomes reveal functional metabolic diversity.</title>
        <authorList>
            <person name="McIlroy S.J."/>
            <person name="Albertsen M."/>
            <person name="Andresen E.K."/>
            <person name="Saunders A.M."/>
            <person name="Kristiansen R."/>
            <person name="Stokholm-Bjerregaard M."/>
            <person name="Nielsen K.L."/>
            <person name="Nielsen P.H."/>
        </authorList>
    </citation>
    <scope>NUCLEOTIDE SEQUENCE</scope>
    <source>
        <strain evidence="1">Run_A_D11</strain>
    </source>
</reference>
<sequence length="26" mass="2992">MKELGLGITTKVIEEVIVDPDWYKTL</sequence>
<protein>
    <submittedName>
        <fullName evidence="1">Uncharacterized protein</fullName>
    </submittedName>
</protein>
<dbReference type="STRING" id="1400863.BN873_10207"/>
<proteinExistence type="predicted"/>
<comment type="caution">
    <text evidence="1">The sequence shown here is derived from an EMBL/GenBank/DDBJ whole genome shotgun (WGS) entry which is preliminary data.</text>
</comment>
<organism evidence="1 2">
    <name type="scientific">Candidatus Competibacter denitrificans Run_A_D11</name>
    <dbReference type="NCBI Taxonomy" id="1400863"/>
    <lineage>
        <taxon>Bacteria</taxon>
        <taxon>Pseudomonadati</taxon>
        <taxon>Pseudomonadota</taxon>
        <taxon>Gammaproteobacteria</taxon>
        <taxon>Candidatus Competibacteraceae</taxon>
        <taxon>Candidatus Competibacter</taxon>
    </lineage>
</organism>
<evidence type="ECO:0000313" key="1">
    <source>
        <dbReference type="EMBL" id="CDI00951.1"/>
    </source>
</evidence>
<dbReference type="AlphaFoldDB" id="W6M0R6"/>
<name>W6M0R6_9GAMM</name>
<keyword evidence="2" id="KW-1185">Reference proteome</keyword>
<reference evidence="1" key="1">
    <citation type="submission" date="2013-07" db="EMBL/GenBank/DDBJ databases">
        <authorList>
            <person name="McIlroy S."/>
        </authorList>
    </citation>
    <scope>NUCLEOTIDE SEQUENCE [LARGE SCALE GENOMIC DNA]</scope>
    <source>
        <strain evidence="1">Run_A_D11</strain>
    </source>
</reference>
<gene>
    <name evidence="1" type="ORF">BN873_10207</name>
</gene>